<dbReference type="Proteomes" id="UP000572680">
    <property type="component" value="Unassembled WGS sequence"/>
</dbReference>
<dbReference type="PROSITE" id="PS50977">
    <property type="entry name" value="HTH_TETR_2"/>
    <property type="match status" value="1"/>
</dbReference>
<dbReference type="RefSeq" id="WP_220510313.1">
    <property type="nucleotide sequence ID" value="NZ_BAAALP010000007.1"/>
</dbReference>
<evidence type="ECO:0000256" key="1">
    <source>
        <dbReference type="ARBA" id="ARBA00023015"/>
    </source>
</evidence>
<dbReference type="Gene3D" id="1.10.357.10">
    <property type="entry name" value="Tetracycline Repressor, domain 2"/>
    <property type="match status" value="1"/>
</dbReference>
<dbReference type="InterPro" id="IPR001647">
    <property type="entry name" value="HTH_TetR"/>
</dbReference>
<organism evidence="6 7">
    <name type="scientific">Actinomadura namibiensis</name>
    <dbReference type="NCBI Taxonomy" id="182080"/>
    <lineage>
        <taxon>Bacteria</taxon>
        <taxon>Bacillati</taxon>
        <taxon>Actinomycetota</taxon>
        <taxon>Actinomycetes</taxon>
        <taxon>Streptosporangiales</taxon>
        <taxon>Thermomonosporaceae</taxon>
        <taxon>Actinomadura</taxon>
    </lineage>
</organism>
<evidence type="ECO:0000256" key="4">
    <source>
        <dbReference type="PROSITE-ProRule" id="PRU00335"/>
    </source>
</evidence>
<sequence>MYRTAAETRAHVLGVAGELFYGKGIRATGVDLVAAEAGVAPTTLYRLFSSKDGLVGAYVEHAAQGFEERFEAAVAGAGPDPRDQILAVFDAVFAQIDSEGFRGCALLMALAEFPDVDLPAHRNAVAAKVWFRRRMSELTDRLGVEDPAEMADHLTLAFEGLNASAQSLGAGGPAKRARTLVETILSSAATPPAETPRG</sequence>
<evidence type="ECO:0000256" key="3">
    <source>
        <dbReference type="ARBA" id="ARBA00023163"/>
    </source>
</evidence>
<evidence type="ECO:0000313" key="7">
    <source>
        <dbReference type="Proteomes" id="UP000572680"/>
    </source>
</evidence>
<dbReference type="GO" id="GO:0003677">
    <property type="term" value="F:DNA binding"/>
    <property type="evidence" value="ECO:0007669"/>
    <property type="project" value="UniProtKB-UniRule"/>
</dbReference>
<evidence type="ECO:0000259" key="5">
    <source>
        <dbReference type="PROSITE" id="PS50977"/>
    </source>
</evidence>
<dbReference type="PANTHER" id="PTHR47506">
    <property type="entry name" value="TRANSCRIPTIONAL REGULATORY PROTEIN"/>
    <property type="match status" value="1"/>
</dbReference>
<evidence type="ECO:0000313" key="6">
    <source>
        <dbReference type="EMBL" id="MBA8956151.1"/>
    </source>
</evidence>
<keyword evidence="2 4" id="KW-0238">DNA-binding</keyword>
<evidence type="ECO:0000256" key="2">
    <source>
        <dbReference type="ARBA" id="ARBA00023125"/>
    </source>
</evidence>
<dbReference type="EMBL" id="JACJIA010000014">
    <property type="protein sequence ID" value="MBA8956151.1"/>
    <property type="molecule type" value="Genomic_DNA"/>
</dbReference>
<accession>A0A7W3LXL8</accession>
<reference evidence="6 7" key="1">
    <citation type="submission" date="2020-08" db="EMBL/GenBank/DDBJ databases">
        <title>Genomic Encyclopedia of Type Strains, Phase IV (KMG-IV): sequencing the most valuable type-strain genomes for metagenomic binning, comparative biology and taxonomic classification.</title>
        <authorList>
            <person name="Goeker M."/>
        </authorList>
    </citation>
    <scope>NUCLEOTIDE SEQUENCE [LARGE SCALE GENOMIC DNA]</scope>
    <source>
        <strain evidence="6 7">DSM 44197</strain>
    </source>
</reference>
<name>A0A7W3LXL8_ACTNM</name>
<dbReference type="PRINTS" id="PR00455">
    <property type="entry name" value="HTHTETR"/>
</dbReference>
<dbReference type="SUPFAM" id="SSF46689">
    <property type="entry name" value="Homeodomain-like"/>
    <property type="match status" value="1"/>
</dbReference>
<keyword evidence="7" id="KW-1185">Reference proteome</keyword>
<feature type="domain" description="HTH tetR-type" evidence="5">
    <location>
        <begin position="6"/>
        <end position="66"/>
    </location>
</feature>
<dbReference type="AlphaFoldDB" id="A0A7W3LXL8"/>
<keyword evidence="1" id="KW-0805">Transcription regulation</keyword>
<comment type="caution">
    <text evidence="6">The sequence shown here is derived from an EMBL/GenBank/DDBJ whole genome shotgun (WGS) entry which is preliminary data.</text>
</comment>
<protein>
    <submittedName>
        <fullName evidence="6">AcrR family transcriptional regulator</fullName>
    </submittedName>
</protein>
<proteinExistence type="predicted"/>
<dbReference type="Pfam" id="PF00440">
    <property type="entry name" value="TetR_N"/>
    <property type="match status" value="1"/>
</dbReference>
<dbReference type="SUPFAM" id="SSF48498">
    <property type="entry name" value="Tetracyclin repressor-like, C-terminal domain"/>
    <property type="match status" value="1"/>
</dbReference>
<feature type="DNA-binding region" description="H-T-H motif" evidence="4">
    <location>
        <begin position="29"/>
        <end position="48"/>
    </location>
</feature>
<gene>
    <name evidence="6" type="ORF">HNR61_007833</name>
</gene>
<dbReference type="InterPro" id="IPR009057">
    <property type="entry name" value="Homeodomain-like_sf"/>
</dbReference>
<dbReference type="PANTHER" id="PTHR47506:SF1">
    <property type="entry name" value="HTH-TYPE TRANSCRIPTIONAL REGULATOR YJDC"/>
    <property type="match status" value="1"/>
</dbReference>
<keyword evidence="3" id="KW-0804">Transcription</keyword>
<dbReference type="InterPro" id="IPR036271">
    <property type="entry name" value="Tet_transcr_reg_TetR-rel_C_sf"/>
</dbReference>